<dbReference type="OrthoDB" id="425681at2759"/>
<dbReference type="PANTHER" id="PTHR47027:SF20">
    <property type="entry name" value="REVERSE TRANSCRIPTASE-LIKE PROTEIN WITH RNA-DIRECTED DNA POLYMERASE DOMAIN"/>
    <property type="match status" value="1"/>
</dbReference>
<dbReference type="Proteomes" id="UP000494106">
    <property type="component" value="Unassembled WGS sequence"/>
</dbReference>
<dbReference type="PROSITE" id="PS50878">
    <property type="entry name" value="RT_POL"/>
    <property type="match status" value="1"/>
</dbReference>
<gene>
    <name evidence="2" type="ORF">APLA_LOCUS11455</name>
</gene>
<dbReference type="PANTHER" id="PTHR47027">
    <property type="entry name" value="REVERSE TRANSCRIPTASE DOMAIN-CONTAINING PROTEIN"/>
    <property type="match status" value="1"/>
</dbReference>
<evidence type="ECO:0000313" key="3">
    <source>
        <dbReference type="Proteomes" id="UP000494106"/>
    </source>
</evidence>
<protein>
    <recommendedName>
        <fullName evidence="1">Reverse transcriptase domain-containing protein</fullName>
    </recommendedName>
</protein>
<organism evidence="2 3">
    <name type="scientific">Arctia plantaginis</name>
    <name type="common">Wood tiger moth</name>
    <name type="synonym">Phalaena plantaginis</name>
    <dbReference type="NCBI Taxonomy" id="874455"/>
    <lineage>
        <taxon>Eukaryota</taxon>
        <taxon>Metazoa</taxon>
        <taxon>Ecdysozoa</taxon>
        <taxon>Arthropoda</taxon>
        <taxon>Hexapoda</taxon>
        <taxon>Insecta</taxon>
        <taxon>Pterygota</taxon>
        <taxon>Neoptera</taxon>
        <taxon>Endopterygota</taxon>
        <taxon>Lepidoptera</taxon>
        <taxon>Glossata</taxon>
        <taxon>Ditrysia</taxon>
        <taxon>Noctuoidea</taxon>
        <taxon>Erebidae</taxon>
        <taxon>Arctiinae</taxon>
        <taxon>Arctia</taxon>
    </lineage>
</organism>
<comment type="caution">
    <text evidence="2">The sequence shown here is derived from an EMBL/GenBank/DDBJ whole genome shotgun (WGS) entry which is preliminary data.</text>
</comment>
<dbReference type="InterPro" id="IPR000477">
    <property type="entry name" value="RT_dom"/>
</dbReference>
<dbReference type="InterPro" id="IPR043502">
    <property type="entry name" value="DNA/RNA_pol_sf"/>
</dbReference>
<dbReference type="Pfam" id="PF00078">
    <property type="entry name" value="RVT_1"/>
    <property type="match status" value="1"/>
</dbReference>
<dbReference type="SUPFAM" id="SSF56672">
    <property type="entry name" value="DNA/RNA polymerases"/>
    <property type="match status" value="1"/>
</dbReference>
<evidence type="ECO:0000313" key="2">
    <source>
        <dbReference type="EMBL" id="CAB3248036.1"/>
    </source>
</evidence>
<sequence length="120" mass="13632">MFARVRHENSFTEQFPVTRGVKKGCVMAPTIVAVYFSVVMNDAIKKSWNDRSVFELLRFRKRKVTTVPVTEIQYADDVWLMAGSLANLQECFDNLEESCRKIGLVISASKTQSLKQPARG</sequence>
<dbReference type="GO" id="GO:0071897">
    <property type="term" value="P:DNA biosynthetic process"/>
    <property type="evidence" value="ECO:0007669"/>
    <property type="project" value="UniProtKB-ARBA"/>
</dbReference>
<dbReference type="AlphaFoldDB" id="A0A8S1AMQ2"/>
<name>A0A8S1AMQ2_ARCPL</name>
<keyword evidence="3" id="KW-1185">Reference proteome</keyword>
<feature type="domain" description="Reverse transcriptase" evidence="1">
    <location>
        <begin position="1"/>
        <end position="120"/>
    </location>
</feature>
<evidence type="ECO:0000259" key="1">
    <source>
        <dbReference type="PROSITE" id="PS50878"/>
    </source>
</evidence>
<dbReference type="EMBL" id="CADEBC010000532">
    <property type="protein sequence ID" value="CAB3248036.1"/>
    <property type="molecule type" value="Genomic_DNA"/>
</dbReference>
<proteinExistence type="predicted"/>
<reference evidence="2 3" key="1">
    <citation type="submission" date="2020-04" db="EMBL/GenBank/DDBJ databases">
        <authorList>
            <person name="Wallbank WR R."/>
            <person name="Pardo Diaz C."/>
            <person name="Kozak K."/>
            <person name="Martin S."/>
            <person name="Jiggins C."/>
            <person name="Moest M."/>
            <person name="Warren A I."/>
            <person name="Byers J.R.P. K."/>
            <person name="Montejo-Kovacevich G."/>
            <person name="Yen C E."/>
        </authorList>
    </citation>
    <scope>NUCLEOTIDE SEQUENCE [LARGE SCALE GENOMIC DNA]</scope>
</reference>
<accession>A0A8S1AMQ2</accession>